<dbReference type="PIRSF" id="PIRSF005572">
    <property type="entry name" value="NifS"/>
    <property type="match status" value="1"/>
</dbReference>
<dbReference type="PANTHER" id="PTHR11601:SF34">
    <property type="entry name" value="CYSTEINE DESULFURASE"/>
    <property type="match status" value="1"/>
</dbReference>
<dbReference type="InterPro" id="IPR015421">
    <property type="entry name" value="PyrdxlP-dep_Trfase_major"/>
</dbReference>
<evidence type="ECO:0000313" key="12">
    <source>
        <dbReference type="EMBL" id="RFN58047.1"/>
    </source>
</evidence>
<evidence type="ECO:0000256" key="2">
    <source>
        <dbReference type="ARBA" id="ARBA00006490"/>
    </source>
</evidence>
<comment type="catalytic activity">
    <reaction evidence="9">
        <text>(sulfur carrier)-H + L-cysteine = (sulfur carrier)-SH + L-alanine</text>
        <dbReference type="Rhea" id="RHEA:43892"/>
        <dbReference type="Rhea" id="RHEA-COMP:14737"/>
        <dbReference type="Rhea" id="RHEA-COMP:14739"/>
        <dbReference type="ChEBI" id="CHEBI:29917"/>
        <dbReference type="ChEBI" id="CHEBI:35235"/>
        <dbReference type="ChEBI" id="CHEBI:57972"/>
        <dbReference type="ChEBI" id="CHEBI:64428"/>
        <dbReference type="EC" id="2.8.1.7"/>
    </reaction>
</comment>
<dbReference type="Gene3D" id="3.40.640.10">
    <property type="entry name" value="Type I PLP-dependent aspartate aminotransferase-like (Major domain)"/>
    <property type="match status" value="1"/>
</dbReference>
<evidence type="ECO:0000256" key="6">
    <source>
        <dbReference type="ARBA" id="ARBA00022898"/>
    </source>
</evidence>
<keyword evidence="6" id="KW-0663">Pyridoxal phosphate</keyword>
<keyword evidence="5" id="KW-0479">Metal-binding</keyword>
<name>A0A3E1Q7D4_9FLAO</name>
<evidence type="ECO:0000256" key="1">
    <source>
        <dbReference type="ARBA" id="ARBA00001933"/>
    </source>
</evidence>
<dbReference type="EMBL" id="QVID01000002">
    <property type="protein sequence ID" value="RFN58047.1"/>
    <property type="molecule type" value="Genomic_DNA"/>
</dbReference>
<keyword evidence="4" id="KW-0808">Transferase</keyword>
<dbReference type="PANTHER" id="PTHR11601">
    <property type="entry name" value="CYSTEINE DESULFURYLASE FAMILY MEMBER"/>
    <property type="match status" value="1"/>
</dbReference>
<evidence type="ECO:0000256" key="4">
    <source>
        <dbReference type="ARBA" id="ARBA00022679"/>
    </source>
</evidence>
<dbReference type="EC" id="2.8.1.7" evidence="3"/>
<evidence type="ECO:0000259" key="11">
    <source>
        <dbReference type="Pfam" id="PF00266"/>
    </source>
</evidence>
<proteinExistence type="inferred from homology"/>
<dbReference type="InterPro" id="IPR015422">
    <property type="entry name" value="PyrdxlP-dep_Trfase_small"/>
</dbReference>
<dbReference type="AlphaFoldDB" id="A0A3E1Q7D4"/>
<dbReference type="InterPro" id="IPR016454">
    <property type="entry name" value="Cysteine_dSase"/>
</dbReference>
<evidence type="ECO:0000256" key="3">
    <source>
        <dbReference type="ARBA" id="ARBA00012239"/>
    </source>
</evidence>
<dbReference type="Pfam" id="PF00266">
    <property type="entry name" value="Aminotran_5"/>
    <property type="match status" value="1"/>
</dbReference>
<dbReference type="Gene3D" id="3.90.1150.10">
    <property type="entry name" value="Aspartate Aminotransferase, domain 1"/>
    <property type="match status" value="1"/>
</dbReference>
<evidence type="ECO:0000256" key="10">
    <source>
        <dbReference type="RuleBase" id="RU004504"/>
    </source>
</evidence>
<comment type="similarity">
    <text evidence="2">Belongs to the class-V pyridoxal-phosphate-dependent aminotransferase family. NifS/IscS subfamily.</text>
</comment>
<feature type="domain" description="Aminotransferase class V" evidence="11">
    <location>
        <begin position="4"/>
        <end position="372"/>
    </location>
</feature>
<evidence type="ECO:0000256" key="9">
    <source>
        <dbReference type="ARBA" id="ARBA00050776"/>
    </source>
</evidence>
<dbReference type="GO" id="GO:0031071">
    <property type="term" value="F:cysteine desulfurase activity"/>
    <property type="evidence" value="ECO:0007669"/>
    <property type="project" value="UniProtKB-EC"/>
</dbReference>
<dbReference type="GO" id="GO:0051536">
    <property type="term" value="F:iron-sulfur cluster binding"/>
    <property type="evidence" value="ECO:0007669"/>
    <property type="project" value="UniProtKB-KW"/>
</dbReference>
<keyword evidence="7" id="KW-0408">Iron</keyword>
<keyword evidence="13" id="KW-1185">Reference proteome</keyword>
<evidence type="ECO:0000256" key="7">
    <source>
        <dbReference type="ARBA" id="ARBA00023004"/>
    </source>
</evidence>
<evidence type="ECO:0000313" key="13">
    <source>
        <dbReference type="Proteomes" id="UP000261082"/>
    </source>
</evidence>
<comment type="caution">
    <text evidence="12">The sequence shown here is derived from an EMBL/GenBank/DDBJ whole genome shotgun (WGS) entry which is preliminary data.</text>
</comment>
<dbReference type="Proteomes" id="UP000261082">
    <property type="component" value="Unassembled WGS sequence"/>
</dbReference>
<comment type="cofactor">
    <cofactor evidence="1 10">
        <name>pyridoxal 5'-phosphate</name>
        <dbReference type="ChEBI" id="CHEBI:597326"/>
    </cofactor>
</comment>
<dbReference type="Gene3D" id="1.10.260.50">
    <property type="match status" value="1"/>
</dbReference>
<accession>A0A3E1Q7D4</accession>
<gene>
    <name evidence="12" type="ORF">DZ858_12460</name>
</gene>
<dbReference type="GO" id="GO:0046872">
    <property type="term" value="F:metal ion binding"/>
    <property type="evidence" value="ECO:0007669"/>
    <property type="project" value="UniProtKB-KW"/>
</dbReference>
<dbReference type="InterPro" id="IPR020578">
    <property type="entry name" value="Aminotrans_V_PyrdxlP_BS"/>
</dbReference>
<sequence length="382" mass="42213">MKKVYFDSAATTELRSEVIRCITEVLKVEYGNPSSTHSYGRSAKSLLENARKQIAGYLNVSAAEIIFTSGGTEADNLILNSCVRDLGVTRIISSKIEHHAVLHTLTELENNHGIQVDYVKLDECGHVNFDHLESLLKEGDKKTLVSLMHVNNEIGNILDIERTAKLCKEYNTLLHSDTVQSVGHYELDFSEIPIDFAAVAAHKFHGPKGAGFAFIRKNSGLKPLIFGGEQERGMRAGTESVFAIAGMAEALKISYENLEKERNYIVALKNYFKEKLTSEIPGIKFNGACDDDANSTYTLLNVCLPISPEKAMMLLFQLDLNGIACSKGSACQSGSGKGSHVLNEILSEEDMKKPSIRFSFSSFNKKDEVDYVVGVLKEFIEK</sequence>
<keyword evidence="8" id="KW-0411">Iron-sulfur</keyword>
<dbReference type="RefSeq" id="WP_117159996.1">
    <property type="nucleotide sequence ID" value="NZ_QVID01000002.1"/>
</dbReference>
<reference evidence="12 13" key="1">
    <citation type="journal article" date="2007" name="Int. J. Syst. Evol. Microbiol.">
        <title>Marixanthomonas ophiurae gen. nov., sp. nov., a marine bacterium of the family Flavobacteriaceae isolated from a deep-sea brittle star.</title>
        <authorList>
            <person name="Romanenko L.A."/>
            <person name="Uchino M."/>
            <person name="Frolova G.M."/>
            <person name="Mikhailov V.V."/>
        </authorList>
    </citation>
    <scope>NUCLEOTIDE SEQUENCE [LARGE SCALE GENOMIC DNA]</scope>
    <source>
        <strain evidence="12 13">KMM 3046</strain>
    </source>
</reference>
<dbReference type="InterPro" id="IPR015424">
    <property type="entry name" value="PyrdxlP-dep_Trfase"/>
</dbReference>
<protein>
    <recommendedName>
        <fullName evidence="3">cysteine desulfurase</fullName>
        <ecNumber evidence="3">2.8.1.7</ecNumber>
    </recommendedName>
</protein>
<organism evidence="12 13">
    <name type="scientific">Marixanthomonas ophiurae</name>
    <dbReference type="NCBI Taxonomy" id="387659"/>
    <lineage>
        <taxon>Bacteria</taxon>
        <taxon>Pseudomonadati</taxon>
        <taxon>Bacteroidota</taxon>
        <taxon>Flavobacteriia</taxon>
        <taxon>Flavobacteriales</taxon>
        <taxon>Flavobacteriaceae</taxon>
        <taxon>Marixanthomonas</taxon>
    </lineage>
</organism>
<dbReference type="PROSITE" id="PS00595">
    <property type="entry name" value="AA_TRANSFER_CLASS_5"/>
    <property type="match status" value="1"/>
</dbReference>
<evidence type="ECO:0000256" key="8">
    <source>
        <dbReference type="ARBA" id="ARBA00023014"/>
    </source>
</evidence>
<evidence type="ECO:0000256" key="5">
    <source>
        <dbReference type="ARBA" id="ARBA00022723"/>
    </source>
</evidence>
<dbReference type="SUPFAM" id="SSF53383">
    <property type="entry name" value="PLP-dependent transferases"/>
    <property type="match status" value="1"/>
</dbReference>
<dbReference type="InterPro" id="IPR000192">
    <property type="entry name" value="Aminotrans_V_dom"/>
</dbReference>
<dbReference type="OrthoDB" id="9808002at2"/>